<keyword evidence="3" id="KW-1185">Reference proteome</keyword>
<feature type="region of interest" description="Disordered" evidence="1">
    <location>
        <begin position="1"/>
        <end position="41"/>
    </location>
</feature>
<feature type="region of interest" description="Disordered" evidence="1">
    <location>
        <begin position="306"/>
        <end position="545"/>
    </location>
</feature>
<feature type="compositionally biased region" description="Basic residues" evidence="1">
    <location>
        <begin position="522"/>
        <end position="535"/>
    </location>
</feature>
<feature type="compositionally biased region" description="Low complexity" evidence="1">
    <location>
        <begin position="421"/>
        <end position="436"/>
    </location>
</feature>
<dbReference type="Pfam" id="PF07797">
    <property type="entry name" value="DUF1639"/>
    <property type="match status" value="1"/>
</dbReference>
<dbReference type="InterPro" id="IPR012438">
    <property type="entry name" value="DUF1639"/>
</dbReference>
<sequence>MPPKGKASAKAPTKAPSKPCTVTPKEKPTTMSQEEWGEEKRHCSFATTDRKRRRVGTLDAAKAASAAEACLSLGSGQPEWSQHPAAQLLELTVVAGILLGYADNDMTFDPNAPFSPDSAPRGCGAFRFPVDLNSAPDLRRTDDHMTEGTGLPRDLFPTRAGAPTVFGRVGVSMGEANCRRGRDPHRFHTWPSLRPPVDEYEEDAEEDEDEEEVQEELIDADTGVTTTRTTTHRCSGGTRDERQSQTGVIGWTPGPRAVAGGPILMRGLLEVHAIGRGAASSSSAKLKAAPALDMMRYQRLSPDCLPLTNGGGSGGVARKPASRSFRDDDTAATATTDGSRQASYLAASQPDSKPARPRAPQPPASSAARSPARDHGLHPHQHHPSDSSDTASPSSTGGAVTGDVLLQWGHNKRSRCRRDSSAASSAASPSSQRRQALGGKIQRRASAPSSEKLMPPPPATATATRGSNLRSSSSFPPRAAGGDPSHQPPPHHHGREERSGGVQKRSSPDKAHSSKPTTAVDHHHHHMDSKNSNHHPYHDSTAVHGNGAAAGEKLVVERFELPRIYISLSRKEKEDDFLAMKGSKLPQRPKKRAKNVDKSLQFVFPGMWLSDLTRGRYEVREKKCVKKRRRGLKGMETMDSDSE</sequence>
<feature type="compositionally biased region" description="Low complexity" evidence="1">
    <location>
        <begin position="387"/>
        <end position="398"/>
    </location>
</feature>
<organism evidence="2 3">
    <name type="scientific">Lolium multiflorum</name>
    <name type="common">Italian ryegrass</name>
    <name type="synonym">Lolium perenne subsp. multiflorum</name>
    <dbReference type="NCBI Taxonomy" id="4521"/>
    <lineage>
        <taxon>Eukaryota</taxon>
        <taxon>Viridiplantae</taxon>
        <taxon>Streptophyta</taxon>
        <taxon>Embryophyta</taxon>
        <taxon>Tracheophyta</taxon>
        <taxon>Spermatophyta</taxon>
        <taxon>Magnoliopsida</taxon>
        <taxon>Liliopsida</taxon>
        <taxon>Poales</taxon>
        <taxon>Poaceae</taxon>
        <taxon>BOP clade</taxon>
        <taxon>Pooideae</taxon>
        <taxon>Poodae</taxon>
        <taxon>Poeae</taxon>
        <taxon>Poeae Chloroplast Group 2 (Poeae type)</taxon>
        <taxon>Loliodinae</taxon>
        <taxon>Loliinae</taxon>
        <taxon>Lolium</taxon>
    </lineage>
</organism>
<evidence type="ECO:0000313" key="2">
    <source>
        <dbReference type="EMBL" id="KAK1666426.1"/>
    </source>
</evidence>
<dbReference type="PANTHER" id="PTHR33130">
    <property type="entry name" value="PUTATIVE (DUF1639)-RELATED"/>
    <property type="match status" value="1"/>
</dbReference>
<dbReference type="Proteomes" id="UP001231189">
    <property type="component" value="Unassembled WGS sequence"/>
</dbReference>
<dbReference type="EMBL" id="JAUUTY010000003">
    <property type="protein sequence ID" value="KAK1666426.1"/>
    <property type="molecule type" value="Genomic_DNA"/>
</dbReference>
<proteinExistence type="predicted"/>
<accession>A0AAD8SZE2</accession>
<gene>
    <name evidence="2" type="ORF">QYE76_054585</name>
</gene>
<protein>
    <submittedName>
        <fullName evidence="2">Uncharacterized protein</fullName>
    </submittedName>
</protein>
<dbReference type="AlphaFoldDB" id="A0AAD8SZE2"/>
<feature type="compositionally biased region" description="Low complexity" evidence="1">
    <location>
        <begin position="1"/>
        <end position="19"/>
    </location>
</feature>
<feature type="compositionally biased region" description="Low complexity" evidence="1">
    <location>
        <begin position="225"/>
        <end position="237"/>
    </location>
</feature>
<name>A0AAD8SZE2_LOLMU</name>
<evidence type="ECO:0000256" key="1">
    <source>
        <dbReference type="SAM" id="MobiDB-lite"/>
    </source>
</evidence>
<comment type="caution">
    <text evidence="2">The sequence shown here is derived from an EMBL/GenBank/DDBJ whole genome shotgun (WGS) entry which is preliminary data.</text>
</comment>
<feature type="region of interest" description="Disordered" evidence="1">
    <location>
        <begin position="187"/>
        <end position="210"/>
    </location>
</feature>
<feature type="compositionally biased region" description="Polar residues" evidence="1">
    <location>
        <begin position="465"/>
        <end position="475"/>
    </location>
</feature>
<feature type="compositionally biased region" description="Acidic residues" evidence="1">
    <location>
        <begin position="198"/>
        <end position="210"/>
    </location>
</feature>
<evidence type="ECO:0000313" key="3">
    <source>
        <dbReference type="Proteomes" id="UP001231189"/>
    </source>
</evidence>
<reference evidence="2" key="1">
    <citation type="submission" date="2023-07" db="EMBL/GenBank/DDBJ databases">
        <title>A chromosome-level genome assembly of Lolium multiflorum.</title>
        <authorList>
            <person name="Chen Y."/>
            <person name="Copetti D."/>
            <person name="Kolliker R."/>
            <person name="Studer B."/>
        </authorList>
    </citation>
    <scope>NUCLEOTIDE SEQUENCE</scope>
    <source>
        <strain evidence="2">02402/16</strain>
        <tissue evidence="2">Leaf</tissue>
    </source>
</reference>
<dbReference type="PANTHER" id="PTHR33130:SF33">
    <property type="entry name" value="PUTATIVE (DUF1639)-RELATED"/>
    <property type="match status" value="1"/>
</dbReference>
<feature type="compositionally biased region" description="Basic and acidic residues" evidence="1">
    <location>
        <begin position="137"/>
        <end position="146"/>
    </location>
</feature>
<feature type="region of interest" description="Disordered" evidence="1">
    <location>
        <begin position="137"/>
        <end position="159"/>
    </location>
</feature>
<feature type="region of interest" description="Disordered" evidence="1">
    <location>
        <begin position="225"/>
        <end position="254"/>
    </location>
</feature>